<organism evidence="1 2">
    <name type="scientific">Caenorhabditis japonica</name>
    <dbReference type="NCBI Taxonomy" id="281687"/>
    <lineage>
        <taxon>Eukaryota</taxon>
        <taxon>Metazoa</taxon>
        <taxon>Ecdysozoa</taxon>
        <taxon>Nematoda</taxon>
        <taxon>Chromadorea</taxon>
        <taxon>Rhabditida</taxon>
        <taxon>Rhabditina</taxon>
        <taxon>Rhabditomorpha</taxon>
        <taxon>Rhabditoidea</taxon>
        <taxon>Rhabditidae</taxon>
        <taxon>Peloderinae</taxon>
        <taxon>Caenorhabditis</taxon>
    </lineage>
</organism>
<name>A0A8R1IMV1_CAEJA</name>
<evidence type="ECO:0000313" key="2">
    <source>
        <dbReference type="Proteomes" id="UP000005237"/>
    </source>
</evidence>
<sequence length="124" mass="14495">MMPTVHLLRWSPWKSIGSGRRCCQPRKTRNRGKHHLDTICRAGCCDTRGPDSWKTNCAREGVGHCCKRWARQIRNTSDQWWQGRDYGRADAPRREQASSRLVKVWWQEKEEEGAVPVLFEMAGR</sequence>
<dbReference type="AlphaFoldDB" id="A0A8R1IMV1"/>
<dbReference type="EnsemblMetazoa" id="CJA33501.1">
    <property type="protein sequence ID" value="CJA33501.1"/>
    <property type="gene ID" value="WBGene00209348"/>
</dbReference>
<accession>A0A8R1IMV1</accession>
<protein>
    <submittedName>
        <fullName evidence="1">Uncharacterized protein</fullName>
    </submittedName>
</protein>
<proteinExistence type="predicted"/>
<evidence type="ECO:0000313" key="1">
    <source>
        <dbReference type="EnsemblMetazoa" id="CJA33501.1"/>
    </source>
</evidence>
<dbReference type="Proteomes" id="UP000005237">
    <property type="component" value="Unassembled WGS sequence"/>
</dbReference>
<reference evidence="1" key="2">
    <citation type="submission" date="2022-06" db="UniProtKB">
        <authorList>
            <consortium name="EnsemblMetazoa"/>
        </authorList>
    </citation>
    <scope>IDENTIFICATION</scope>
    <source>
        <strain evidence="1">DF5081</strain>
    </source>
</reference>
<keyword evidence="2" id="KW-1185">Reference proteome</keyword>
<reference evidence="2" key="1">
    <citation type="submission" date="2010-08" db="EMBL/GenBank/DDBJ databases">
        <authorList>
            <consortium name="Caenorhabditis japonica Sequencing Consortium"/>
            <person name="Wilson R.K."/>
        </authorList>
    </citation>
    <scope>NUCLEOTIDE SEQUENCE [LARGE SCALE GENOMIC DNA]</scope>
    <source>
        <strain evidence="2">DF5081</strain>
    </source>
</reference>